<dbReference type="GO" id="GO:0005874">
    <property type="term" value="C:microtubule"/>
    <property type="evidence" value="ECO:0007669"/>
    <property type="project" value="UniProtKB-KW"/>
</dbReference>
<dbReference type="SMART" id="SM00053">
    <property type="entry name" value="DYNc"/>
    <property type="match status" value="1"/>
</dbReference>
<evidence type="ECO:0000256" key="5">
    <source>
        <dbReference type="ARBA" id="ARBA00022801"/>
    </source>
</evidence>
<dbReference type="InterPro" id="IPR022812">
    <property type="entry name" value="Dynamin"/>
</dbReference>
<dbReference type="CDD" id="cd08771">
    <property type="entry name" value="DLP_1"/>
    <property type="match status" value="1"/>
</dbReference>
<feature type="domain" description="GED" evidence="10">
    <location>
        <begin position="582"/>
        <end position="673"/>
    </location>
</feature>
<feature type="compositionally biased region" description="Pro residues" evidence="8">
    <location>
        <begin position="711"/>
        <end position="724"/>
    </location>
</feature>
<keyword evidence="13" id="KW-1185">Reference proteome</keyword>
<dbReference type="PROSITE" id="PS51718">
    <property type="entry name" value="G_DYNAMIN_2"/>
    <property type="match status" value="1"/>
</dbReference>
<dbReference type="SMART" id="SM00302">
    <property type="entry name" value="GED"/>
    <property type="match status" value="1"/>
</dbReference>
<evidence type="ECO:0000256" key="7">
    <source>
        <dbReference type="ARBA" id="ARBA00023175"/>
    </source>
</evidence>
<dbReference type="InterPro" id="IPR045063">
    <property type="entry name" value="Dynamin_N"/>
</dbReference>
<feature type="domain" description="Dynamin-type G" evidence="11">
    <location>
        <begin position="1"/>
        <end position="219"/>
    </location>
</feature>
<keyword evidence="7" id="KW-0505">Motor protein</keyword>
<dbReference type="SUPFAM" id="SSF50729">
    <property type="entry name" value="PH domain-like"/>
    <property type="match status" value="1"/>
</dbReference>
<dbReference type="InterPro" id="IPR027417">
    <property type="entry name" value="P-loop_NTPase"/>
</dbReference>
<evidence type="ECO:0000256" key="2">
    <source>
        <dbReference type="ARBA" id="ARBA00022583"/>
    </source>
</evidence>
<comment type="caution">
    <text evidence="12">The sequence shown here is derived from an EMBL/GenBank/DDBJ whole genome shotgun (WGS) entry which is preliminary data.</text>
</comment>
<evidence type="ECO:0000259" key="10">
    <source>
        <dbReference type="PROSITE" id="PS51388"/>
    </source>
</evidence>
<dbReference type="GO" id="GO:0031623">
    <property type="term" value="P:receptor internalization"/>
    <property type="evidence" value="ECO:0007669"/>
    <property type="project" value="TreeGrafter"/>
</dbReference>
<dbReference type="Gene3D" id="1.20.120.1240">
    <property type="entry name" value="Dynamin, middle domain"/>
    <property type="match status" value="1"/>
</dbReference>
<keyword evidence="2" id="KW-0254">Endocytosis</keyword>
<dbReference type="InterPro" id="IPR020850">
    <property type="entry name" value="GED_dom"/>
</dbReference>
<reference evidence="12 13" key="1">
    <citation type="journal article" date="2023" name="BMC Biol.">
        <title>The compact genome of the sponge Oopsacas minuta (Hexactinellida) is lacking key metazoan core genes.</title>
        <authorList>
            <person name="Santini S."/>
            <person name="Schenkelaars Q."/>
            <person name="Jourda C."/>
            <person name="Duchesne M."/>
            <person name="Belahbib H."/>
            <person name="Rocher C."/>
            <person name="Selva M."/>
            <person name="Riesgo A."/>
            <person name="Vervoort M."/>
            <person name="Leys S.P."/>
            <person name="Kodjabachian L."/>
            <person name="Le Bivic A."/>
            <person name="Borchiellini C."/>
            <person name="Claverie J.M."/>
            <person name="Renard E."/>
        </authorList>
    </citation>
    <scope>NUCLEOTIDE SEQUENCE [LARGE SCALE GENOMIC DNA]</scope>
    <source>
        <strain evidence="12">SPO-2</strain>
    </source>
</reference>
<dbReference type="InterPro" id="IPR001401">
    <property type="entry name" value="Dynamin_GTPase"/>
</dbReference>
<protein>
    <recommendedName>
        <fullName evidence="1">dynamin GTPase</fullName>
        <ecNumber evidence="1">3.6.5.5</ecNumber>
    </recommendedName>
</protein>
<evidence type="ECO:0000256" key="8">
    <source>
        <dbReference type="SAM" id="MobiDB-lite"/>
    </source>
</evidence>
<gene>
    <name evidence="12" type="ORF">LOD99_9440</name>
</gene>
<dbReference type="InterPro" id="IPR011993">
    <property type="entry name" value="PH-like_dom_sf"/>
</dbReference>
<dbReference type="PROSITE" id="PS51388">
    <property type="entry name" value="GED"/>
    <property type="match status" value="1"/>
</dbReference>
<keyword evidence="5" id="KW-0378">Hydrolase</keyword>
<dbReference type="PRINTS" id="PR00195">
    <property type="entry name" value="DYNAMIN"/>
</dbReference>
<evidence type="ECO:0000256" key="4">
    <source>
        <dbReference type="ARBA" id="ARBA00022741"/>
    </source>
</evidence>
<dbReference type="InterPro" id="IPR000375">
    <property type="entry name" value="Dynamin_stalk"/>
</dbReference>
<dbReference type="GO" id="GO:0045202">
    <property type="term" value="C:synapse"/>
    <property type="evidence" value="ECO:0007669"/>
    <property type="project" value="TreeGrafter"/>
</dbReference>
<dbReference type="GO" id="GO:0008017">
    <property type="term" value="F:microtubule binding"/>
    <property type="evidence" value="ECO:0007669"/>
    <property type="project" value="TreeGrafter"/>
</dbReference>
<keyword evidence="3" id="KW-0493">Microtubule</keyword>
<dbReference type="InterPro" id="IPR001849">
    <property type="entry name" value="PH_domain"/>
</dbReference>
<dbReference type="PANTHER" id="PTHR11566">
    <property type="entry name" value="DYNAMIN"/>
    <property type="match status" value="1"/>
</dbReference>
<dbReference type="Gene3D" id="3.40.50.300">
    <property type="entry name" value="P-loop containing nucleotide triphosphate hydrolases"/>
    <property type="match status" value="1"/>
</dbReference>
<dbReference type="GO" id="GO:0005525">
    <property type="term" value="F:GTP binding"/>
    <property type="evidence" value="ECO:0007669"/>
    <property type="project" value="UniProtKB-KW"/>
</dbReference>
<dbReference type="EC" id="3.6.5.5" evidence="1"/>
<dbReference type="Pfam" id="PF00169">
    <property type="entry name" value="PH"/>
    <property type="match status" value="1"/>
</dbReference>
<evidence type="ECO:0000259" key="11">
    <source>
        <dbReference type="PROSITE" id="PS51718"/>
    </source>
</evidence>
<dbReference type="SUPFAM" id="SSF52540">
    <property type="entry name" value="P-loop containing nucleoside triphosphate hydrolases"/>
    <property type="match status" value="1"/>
</dbReference>
<dbReference type="GO" id="GO:0016185">
    <property type="term" value="P:synaptic vesicle budding from presynaptic endocytic zone membrane"/>
    <property type="evidence" value="ECO:0007669"/>
    <property type="project" value="TreeGrafter"/>
</dbReference>
<organism evidence="12 13">
    <name type="scientific">Oopsacas minuta</name>
    <dbReference type="NCBI Taxonomy" id="111878"/>
    <lineage>
        <taxon>Eukaryota</taxon>
        <taxon>Metazoa</taxon>
        <taxon>Porifera</taxon>
        <taxon>Hexactinellida</taxon>
        <taxon>Hexasterophora</taxon>
        <taxon>Lyssacinosida</taxon>
        <taxon>Leucopsacidae</taxon>
        <taxon>Oopsacas</taxon>
    </lineage>
</organism>
<dbReference type="PROSITE" id="PS50003">
    <property type="entry name" value="PH_DOMAIN"/>
    <property type="match status" value="1"/>
</dbReference>
<dbReference type="PANTHER" id="PTHR11566:SF212">
    <property type="entry name" value="DYNAMIN"/>
    <property type="match status" value="1"/>
</dbReference>
<dbReference type="InterPro" id="IPR003130">
    <property type="entry name" value="GED"/>
</dbReference>
<evidence type="ECO:0000256" key="3">
    <source>
        <dbReference type="ARBA" id="ARBA00022701"/>
    </source>
</evidence>
<evidence type="ECO:0000313" key="13">
    <source>
        <dbReference type="Proteomes" id="UP001165289"/>
    </source>
</evidence>
<feature type="compositionally biased region" description="Pro residues" evidence="8">
    <location>
        <begin position="737"/>
        <end position="753"/>
    </location>
</feature>
<dbReference type="Gene3D" id="2.30.29.30">
    <property type="entry name" value="Pleckstrin-homology domain (PH domain)/Phosphotyrosine-binding domain (PTB)"/>
    <property type="match status" value="1"/>
</dbReference>
<dbReference type="GO" id="GO:0003924">
    <property type="term" value="F:GTPase activity"/>
    <property type="evidence" value="ECO:0007669"/>
    <property type="project" value="InterPro"/>
</dbReference>
<keyword evidence="4" id="KW-0547">Nucleotide-binding</keyword>
<evidence type="ECO:0000256" key="6">
    <source>
        <dbReference type="ARBA" id="ARBA00023134"/>
    </source>
</evidence>
<sequence>MQYKWGEFLHAKGKKFTEFDAIRREIEDETARLTGTNKGISPVPINLRVYSPNVLDLTLVDLPGMTKVAVGDQPHNIESQIKDMLYQFITRENCLILAVTPGNSDLANSDALQIAKEVDPTGIRTIGVITKLDLLDEGTDAKDILENRLLPLRRGYVGVVNRGQKDIEGKKDIKSALAAERKFFLSHPAYRHMAEKMGTPYLQVTLNQQLTNHIRDCLPTLRMKLQKQMLTLEKDVEEYKKFKPDDPSMKMKIMMQMLQKFAEDFDGRIEGKAKVMKQTEKLELSGGAKISSIFRVRFPGDVSRVEYNERKLRKEIGFAIKTSQGFAGGIFTPDIAFDSIVKGLINKMKEPSLRCVDLVINELGQNIKKSAQELSRFPKLQEEVERLARNFIRDQELKCKDQISLYIDIESAFINTNHPDFIGFKEAQRAKTKASSQNKLTNQVLMKGFLTLNLGSSFKMNKEYWFVLTSDNLSWYKDSEEKEQKYNLSLNSLRFKDLEGGGGGFIMKREKLGFVVYSTDRKALYKDKDYLELHCHTMEDLEEWRSGLVRSGVQSDVHEEQIENLDDEDLDFLKDPSLEKDVSMIQSLVDSYMSIVSKTVRDIIPKTVVHMILNNLLQFVKEDLKVNIYAVGDFSEMMIESQVSEQQRKEVLSMYQTTKQALEILSDINNSTISTGVPPPIIDNDDLAPPPRPVVNRTPQAPPIKTSSSPQHPPHPAHPVPPKVPGERPGQGLRAAPRPPVPISRPSIPQRPN</sequence>
<accession>A0AAV7JBS7</accession>
<evidence type="ECO:0000256" key="1">
    <source>
        <dbReference type="ARBA" id="ARBA00011980"/>
    </source>
</evidence>
<dbReference type="Proteomes" id="UP001165289">
    <property type="component" value="Unassembled WGS sequence"/>
</dbReference>
<keyword evidence="6" id="KW-0342">GTP-binding</keyword>
<dbReference type="Pfam" id="PF01031">
    <property type="entry name" value="Dynamin_M"/>
    <property type="match status" value="1"/>
</dbReference>
<dbReference type="SMART" id="SM00233">
    <property type="entry name" value="PH"/>
    <property type="match status" value="1"/>
</dbReference>
<proteinExistence type="predicted"/>
<dbReference type="InterPro" id="IPR030381">
    <property type="entry name" value="G_DYNAMIN_dom"/>
</dbReference>
<feature type="domain" description="PH" evidence="9">
    <location>
        <begin position="443"/>
        <end position="553"/>
    </location>
</feature>
<dbReference type="EMBL" id="JAKMXF010000361">
    <property type="protein sequence ID" value="KAI6646167.1"/>
    <property type="molecule type" value="Genomic_DNA"/>
</dbReference>
<dbReference type="AlphaFoldDB" id="A0AAV7JBS7"/>
<dbReference type="GO" id="GO:0005737">
    <property type="term" value="C:cytoplasm"/>
    <property type="evidence" value="ECO:0007669"/>
    <property type="project" value="TreeGrafter"/>
</dbReference>
<dbReference type="Pfam" id="PF00350">
    <property type="entry name" value="Dynamin_N"/>
    <property type="match status" value="1"/>
</dbReference>
<evidence type="ECO:0000259" key="9">
    <source>
        <dbReference type="PROSITE" id="PS50003"/>
    </source>
</evidence>
<dbReference type="GO" id="GO:0005886">
    <property type="term" value="C:plasma membrane"/>
    <property type="evidence" value="ECO:0007669"/>
    <property type="project" value="TreeGrafter"/>
</dbReference>
<dbReference type="Pfam" id="PF02212">
    <property type="entry name" value="GED"/>
    <property type="match status" value="1"/>
</dbReference>
<name>A0AAV7JBS7_9METZ</name>
<evidence type="ECO:0000313" key="12">
    <source>
        <dbReference type="EMBL" id="KAI6646167.1"/>
    </source>
</evidence>
<dbReference type="FunFam" id="3.40.50.300:FF:000045">
    <property type="entry name" value="dynamin-1 isoform X2"/>
    <property type="match status" value="1"/>
</dbReference>
<feature type="region of interest" description="Disordered" evidence="8">
    <location>
        <begin position="675"/>
        <end position="753"/>
    </location>
</feature>